<accession>A0AAW7JJD1</accession>
<dbReference type="Proteomes" id="UP001168478">
    <property type="component" value="Unassembled WGS sequence"/>
</dbReference>
<proteinExistence type="predicted"/>
<dbReference type="EMBL" id="JAUEIF010000001">
    <property type="protein sequence ID" value="MDN0024186.1"/>
    <property type="molecule type" value="Genomic_DNA"/>
</dbReference>
<reference evidence="4" key="2">
    <citation type="submission" date="2023-08" db="EMBL/GenBank/DDBJ databases">
        <title>Identification and characterization of horizontal gene transfer across gut microbiota members of farm animals based on homology search.</title>
        <authorList>
            <person name="Schwarzerova J."/>
            <person name="Nykrynova M."/>
            <person name="Jureckova K."/>
            <person name="Cejkova D."/>
            <person name="Rychlik I."/>
        </authorList>
    </citation>
    <scope>NUCLEOTIDE SEQUENCE</scope>
    <source>
        <strain evidence="4">ET15</strain>
        <strain evidence="3">ET37</strain>
    </source>
</reference>
<evidence type="ECO:0000313" key="6">
    <source>
        <dbReference type="Proteomes" id="UP001168478"/>
    </source>
</evidence>
<dbReference type="Pfam" id="PF14274">
    <property type="entry name" value="BT_3044-like_C"/>
    <property type="match status" value="1"/>
</dbReference>
<evidence type="ECO:0000313" key="4">
    <source>
        <dbReference type="EMBL" id="MDN0024186.1"/>
    </source>
</evidence>
<reference evidence="4" key="1">
    <citation type="submission" date="2023-06" db="EMBL/GenBank/DDBJ databases">
        <authorList>
            <person name="Zeman M."/>
            <person name="Kubasova T."/>
            <person name="Jahodarova E."/>
            <person name="Nykrynova M."/>
            <person name="Rychlik I."/>
        </authorList>
    </citation>
    <scope>NUCLEOTIDE SEQUENCE</scope>
    <source>
        <strain evidence="4">ET15</strain>
        <strain evidence="3">ET37</strain>
    </source>
</reference>
<evidence type="ECO:0000259" key="1">
    <source>
        <dbReference type="Pfam" id="PF14274"/>
    </source>
</evidence>
<dbReference type="PROSITE" id="PS51257">
    <property type="entry name" value="PROKAR_LIPOPROTEIN"/>
    <property type="match status" value="1"/>
</dbReference>
<dbReference type="InterPro" id="IPR025371">
    <property type="entry name" value="BT_3044-like_C"/>
</dbReference>
<sequence length="339" mass="38816">MKKIQLYIMAAMTAMCGMFTSCNEDWEEEVYEQLVSFKAPVGSNGVHDIYVRYKADGTGQFKLPVIISGSATNHRDFNVKIGVDNDTLDILNKARFASGREDLWFRQLPENFYSFPSQTCHVASGQNTNLYIIDFNLKGLDTNENWVLPLTVMPDPSYKLNIRSGWDKALLNLKLFNDYSGTYSSTNMYVYIDGTNSDGAVEDTRECRVVDDRSVFFLAGTTWSEDVNRGLYKVITHFEEGVKDEKGVITGRLTLSAGDPANAINLETSGDCTYRYEVIRHATKKYLERRITTMYLDYKYTDITSDPKNPMRFHVKGNMTMERLYDINAPEEYQAVLWR</sequence>
<feature type="domain" description="BT-3044-like C-terminal" evidence="1">
    <location>
        <begin position="168"/>
        <end position="320"/>
    </location>
</feature>
<dbReference type="Gene3D" id="2.40.128.440">
    <property type="entry name" value="Uncharacterised protein PF14274, DUF4361"/>
    <property type="match status" value="1"/>
</dbReference>
<dbReference type="RefSeq" id="WP_289824497.1">
    <property type="nucleotide sequence ID" value="NZ_JAUEIE010000001.1"/>
</dbReference>
<dbReference type="Gene3D" id="2.60.40.1740">
    <property type="entry name" value="hypothetical protein (bacova_03559)"/>
    <property type="match status" value="1"/>
</dbReference>
<dbReference type="Pfam" id="PF16343">
    <property type="entry name" value="DUF4973"/>
    <property type="match status" value="1"/>
</dbReference>
<evidence type="ECO:0000313" key="3">
    <source>
        <dbReference type="EMBL" id="MDN0021690.1"/>
    </source>
</evidence>
<name>A0AAW7JJD1_9BACT</name>
<evidence type="ECO:0000259" key="2">
    <source>
        <dbReference type="Pfam" id="PF16343"/>
    </source>
</evidence>
<gene>
    <name evidence="3" type="ORF">QVN81_01440</name>
    <name evidence="4" type="ORF">QVN84_01430</name>
</gene>
<feature type="domain" description="DUF4973" evidence="2">
    <location>
        <begin position="26"/>
        <end position="156"/>
    </location>
</feature>
<dbReference type="Proteomes" id="UP001167831">
    <property type="component" value="Unassembled WGS sequence"/>
</dbReference>
<dbReference type="EMBL" id="JAUEIE010000001">
    <property type="protein sequence ID" value="MDN0021690.1"/>
    <property type="molecule type" value="Genomic_DNA"/>
</dbReference>
<protein>
    <submittedName>
        <fullName evidence="4">DUF4973 domain-containing protein</fullName>
    </submittedName>
</protein>
<evidence type="ECO:0000313" key="5">
    <source>
        <dbReference type="Proteomes" id="UP001167831"/>
    </source>
</evidence>
<organism evidence="4 6">
    <name type="scientific">Leyella lascolaii</name>
    <dbReference type="NCBI Taxonomy" id="1776379"/>
    <lineage>
        <taxon>Bacteria</taxon>
        <taxon>Pseudomonadati</taxon>
        <taxon>Bacteroidota</taxon>
        <taxon>Bacteroidia</taxon>
        <taxon>Bacteroidales</taxon>
        <taxon>Prevotellaceae</taxon>
        <taxon>Leyella</taxon>
    </lineage>
</organism>
<dbReference type="InterPro" id="IPR032509">
    <property type="entry name" value="DUF4973"/>
</dbReference>
<keyword evidence="5" id="KW-1185">Reference proteome</keyword>
<comment type="caution">
    <text evidence="4">The sequence shown here is derived from an EMBL/GenBank/DDBJ whole genome shotgun (WGS) entry which is preliminary data.</text>
</comment>
<dbReference type="AlphaFoldDB" id="A0AAW7JJD1"/>